<dbReference type="AlphaFoldDB" id="A0A7X0FUZ9"/>
<dbReference type="RefSeq" id="WP_268248230.1">
    <property type="nucleotide sequence ID" value="NZ_JACHMQ010000001.1"/>
</dbReference>
<name>A0A7X0FUZ9_9ACTN</name>
<protein>
    <submittedName>
        <fullName evidence="2">Uncharacterized protein</fullName>
    </submittedName>
</protein>
<gene>
    <name evidence="2" type="ORF">BKA00_001122</name>
</gene>
<dbReference type="EMBL" id="JACHMQ010000001">
    <property type="protein sequence ID" value="MBB6394208.1"/>
    <property type="molecule type" value="Genomic_DNA"/>
</dbReference>
<organism evidence="2 3">
    <name type="scientific">Actinomadura coerulea</name>
    <dbReference type="NCBI Taxonomy" id="46159"/>
    <lineage>
        <taxon>Bacteria</taxon>
        <taxon>Bacillati</taxon>
        <taxon>Actinomycetota</taxon>
        <taxon>Actinomycetes</taxon>
        <taxon>Streptosporangiales</taxon>
        <taxon>Thermomonosporaceae</taxon>
        <taxon>Actinomadura</taxon>
    </lineage>
</organism>
<sequence>METAGGAVHVVASQGEEEHFDVTDPDGADSRGADHVLEVTGS</sequence>
<proteinExistence type="predicted"/>
<keyword evidence="3" id="KW-1185">Reference proteome</keyword>
<dbReference type="Proteomes" id="UP000546324">
    <property type="component" value="Unassembled WGS sequence"/>
</dbReference>
<evidence type="ECO:0000313" key="3">
    <source>
        <dbReference type="Proteomes" id="UP000546324"/>
    </source>
</evidence>
<evidence type="ECO:0000313" key="2">
    <source>
        <dbReference type="EMBL" id="MBB6394208.1"/>
    </source>
</evidence>
<comment type="caution">
    <text evidence="2">The sequence shown here is derived from an EMBL/GenBank/DDBJ whole genome shotgun (WGS) entry which is preliminary data.</text>
</comment>
<feature type="region of interest" description="Disordered" evidence="1">
    <location>
        <begin position="1"/>
        <end position="42"/>
    </location>
</feature>
<feature type="compositionally biased region" description="Basic and acidic residues" evidence="1">
    <location>
        <begin position="16"/>
        <end position="42"/>
    </location>
</feature>
<reference evidence="2 3" key="1">
    <citation type="submission" date="2020-08" db="EMBL/GenBank/DDBJ databases">
        <title>Sequencing the genomes of 1000 actinobacteria strains.</title>
        <authorList>
            <person name="Klenk H.-P."/>
        </authorList>
    </citation>
    <scope>NUCLEOTIDE SEQUENCE [LARGE SCALE GENOMIC DNA]</scope>
    <source>
        <strain evidence="2 3">DSM 43675</strain>
    </source>
</reference>
<accession>A0A7X0FUZ9</accession>
<evidence type="ECO:0000256" key="1">
    <source>
        <dbReference type="SAM" id="MobiDB-lite"/>
    </source>
</evidence>